<dbReference type="PANTHER" id="PTHR43060:SF15">
    <property type="entry name" value="3-HYDROXYISOBUTYRATE DEHYDROGENASE-LIKE 1, MITOCHONDRIAL-RELATED"/>
    <property type="match status" value="1"/>
</dbReference>
<dbReference type="InterPro" id="IPR015815">
    <property type="entry name" value="HIBADH-related"/>
</dbReference>
<organism evidence="7 8">
    <name type="scientific">Ketogulonicigenium vulgare (strain WSH-001)</name>
    <dbReference type="NCBI Taxonomy" id="759362"/>
    <lineage>
        <taxon>Bacteria</taxon>
        <taxon>Pseudomonadati</taxon>
        <taxon>Pseudomonadota</taxon>
        <taxon>Alphaproteobacteria</taxon>
        <taxon>Rhodobacterales</taxon>
        <taxon>Roseobacteraceae</taxon>
        <taxon>Ketogulonicigenium</taxon>
    </lineage>
</organism>
<dbReference type="PATRIC" id="fig|759362.5.peg.871"/>
<evidence type="ECO:0000256" key="1">
    <source>
        <dbReference type="ARBA" id="ARBA00009080"/>
    </source>
</evidence>
<dbReference type="GO" id="GO:0016054">
    <property type="term" value="P:organic acid catabolic process"/>
    <property type="evidence" value="ECO:0007669"/>
    <property type="project" value="UniProtKB-ARBA"/>
</dbReference>
<dbReference type="InterPro" id="IPR002204">
    <property type="entry name" value="3-OH-isobutyrate_DH-rel_CS"/>
</dbReference>
<dbReference type="KEGG" id="kvl:KVU_0843"/>
<dbReference type="InterPro" id="IPR029154">
    <property type="entry name" value="HIBADH-like_NADP-bd"/>
</dbReference>
<evidence type="ECO:0000256" key="3">
    <source>
        <dbReference type="ARBA" id="ARBA00023027"/>
    </source>
</evidence>
<evidence type="ECO:0000313" key="7">
    <source>
        <dbReference type="EMBL" id="AEM40682.1"/>
    </source>
</evidence>
<dbReference type="eggNOG" id="COG2084">
    <property type="taxonomic scope" value="Bacteria"/>
</dbReference>
<feature type="domain" description="3-hydroxyisobutyrate dehydrogenase-like NAD-binding" evidence="6">
    <location>
        <begin position="210"/>
        <end position="328"/>
    </location>
</feature>
<dbReference type="GO" id="GO:0050661">
    <property type="term" value="F:NADP binding"/>
    <property type="evidence" value="ECO:0007669"/>
    <property type="project" value="InterPro"/>
</dbReference>
<proteinExistence type="inferred from homology"/>
<feature type="active site" evidence="4">
    <location>
        <position position="216"/>
    </location>
</feature>
<dbReference type="HOGENOM" id="CLU_035117_1_0_5"/>
<name>F9Y550_KETVW</name>
<dbReference type="SUPFAM" id="SSF51735">
    <property type="entry name" value="NAD(P)-binding Rossmann-fold domains"/>
    <property type="match status" value="1"/>
</dbReference>
<dbReference type="InterPro" id="IPR036291">
    <property type="entry name" value="NAD(P)-bd_dom_sf"/>
</dbReference>
<reference evidence="7 8" key="1">
    <citation type="journal article" date="2011" name="J. Bacteriol.">
        <title>Complete genome sequence of the industrial strain Ketogulonicigenium vulgare WSH-001.</title>
        <authorList>
            <person name="Liu L."/>
            <person name="Li Y."/>
            <person name="Zhang J."/>
            <person name="Zhou Z."/>
            <person name="Liu J."/>
            <person name="Li X."/>
            <person name="Zhou J."/>
            <person name="Du G."/>
            <person name="Wang L."/>
            <person name="Chen J."/>
        </authorList>
    </citation>
    <scope>NUCLEOTIDE SEQUENCE [LARGE SCALE GENOMIC DNA]</scope>
    <source>
        <strain evidence="7 8">WSH-001</strain>
    </source>
</reference>
<keyword evidence="8" id="KW-1185">Reference proteome</keyword>
<dbReference type="GO" id="GO:0008442">
    <property type="term" value="F:3-hydroxyisobutyrate dehydrogenase activity"/>
    <property type="evidence" value="ECO:0007669"/>
    <property type="project" value="UniProtKB-EC"/>
</dbReference>
<feature type="domain" description="6-phosphogluconate dehydrogenase NADP-binding" evidence="5">
    <location>
        <begin position="50"/>
        <end position="205"/>
    </location>
</feature>
<dbReference type="GO" id="GO:0051287">
    <property type="term" value="F:NAD binding"/>
    <property type="evidence" value="ECO:0007669"/>
    <property type="project" value="InterPro"/>
</dbReference>
<dbReference type="InterPro" id="IPR013328">
    <property type="entry name" value="6PGD_dom2"/>
</dbReference>
<dbReference type="SUPFAM" id="SSF48179">
    <property type="entry name" value="6-phosphogluconate dehydrogenase C-terminal domain-like"/>
    <property type="match status" value="1"/>
</dbReference>
<dbReference type="InterPro" id="IPR006115">
    <property type="entry name" value="6PGDH_NADP-bd"/>
</dbReference>
<keyword evidence="3" id="KW-0520">NAD</keyword>
<accession>F9Y550</accession>
<evidence type="ECO:0000256" key="2">
    <source>
        <dbReference type="ARBA" id="ARBA00023002"/>
    </source>
</evidence>
<gene>
    <name evidence="7" type="primary">mmsB</name>
    <name evidence="7" type="ordered locus">KVU_0843</name>
</gene>
<keyword evidence="2 7" id="KW-0560">Oxidoreductase</keyword>
<sequence>MSPVAMRKSQRKIKIIGETCRLFVGTRLAGPRAIAIVFYKSRREGQEMAKVAFLGLGVMGGPMAGHLVAAGHQVTVYNRTTAKAEAWVAAHGHAFGETPEKAVAGAEFVMTCVGNDDDLRAICAAAFPAMARGATFVDHTTVSAKISREMAALAESMGLNYIDAPVSGGQAGAVNGVLSIMCGGRPEVFEAAAPIMAAYGRICKLLGPAGAGQLAKMCNQIAIAGVVQGLAESLHFAKSAGLDGAALVEVISQGAAGSWQMGNRAATMLAGEYDFGFAVDWMRKDLGIVLDAAEETGASLPLTALVDQFYKDVQKLGGGRWDTSSLLARLEKF</sequence>
<dbReference type="EMBL" id="CP002018">
    <property type="protein sequence ID" value="AEM40682.1"/>
    <property type="molecule type" value="Genomic_DNA"/>
</dbReference>
<dbReference type="EC" id="1.1.1.31" evidence="7"/>
<comment type="similarity">
    <text evidence="1">Belongs to the HIBADH-related family.</text>
</comment>
<dbReference type="PIRSF" id="PIRSF000103">
    <property type="entry name" value="HIBADH"/>
    <property type="match status" value="1"/>
</dbReference>
<dbReference type="Gene3D" id="1.10.1040.10">
    <property type="entry name" value="N-(1-d-carboxylethyl)-l-norvaline Dehydrogenase, domain 2"/>
    <property type="match status" value="1"/>
</dbReference>
<evidence type="ECO:0000259" key="6">
    <source>
        <dbReference type="Pfam" id="PF14833"/>
    </source>
</evidence>
<dbReference type="OrthoDB" id="9812907at2"/>
<dbReference type="Gene3D" id="3.40.50.720">
    <property type="entry name" value="NAD(P)-binding Rossmann-like Domain"/>
    <property type="match status" value="1"/>
</dbReference>
<dbReference type="Proteomes" id="UP000000692">
    <property type="component" value="Chromosome"/>
</dbReference>
<dbReference type="Pfam" id="PF03446">
    <property type="entry name" value="NAD_binding_2"/>
    <property type="match status" value="1"/>
</dbReference>
<dbReference type="AlphaFoldDB" id="F9Y550"/>
<dbReference type="Pfam" id="PF14833">
    <property type="entry name" value="NAD_binding_11"/>
    <property type="match status" value="1"/>
</dbReference>
<evidence type="ECO:0000259" key="5">
    <source>
        <dbReference type="Pfam" id="PF03446"/>
    </source>
</evidence>
<dbReference type="PROSITE" id="PS00895">
    <property type="entry name" value="3_HYDROXYISOBUT_DH"/>
    <property type="match status" value="1"/>
</dbReference>
<evidence type="ECO:0000313" key="8">
    <source>
        <dbReference type="Proteomes" id="UP000000692"/>
    </source>
</evidence>
<dbReference type="PANTHER" id="PTHR43060">
    <property type="entry name" value="3-HYDROXYISOBUTYRATE DEHYDROGENASE-LIKE 1, MITOCHONDRIAL-RELATED"/>
    <property type="match status" value="1"/>
</dbReference>
<dbReference type="InterPro" id="IPR008927">
    <property type="entry name" value="6-PGluconate_DH-like_C_sf"/>
</dbReference>
<protein>
    <submittedName>
        <fullName evidence="7">6-phosphogluconate dehydrogenase domain protein</fullName>
        <ecNumber evidence="7">1.1.1.31</ecNumber>
    </submittedName>
</protein>
<evidence type="ECO:0000256" key="4">
    <source>
        <dbReference type="PIRSR" id="PIRSR000103-1"/>
    </source>
</evidence>